<feature type="transmembrane region" description="Helical" evidence="1">
    <location>
        <begin position="241"/>
        <end position="264"/>
    </location>
</feature>
<reference evidence="2" key="2">
    <citation type="submission" date="2023-06" db="EMBL/GenBank/DDBJ databases">
        <authorList>
            <consortium name="Lawrence Berkeley National Laboratory"/>
            <person name="Haridas S."/>
            <person name="Hensen N."/>
            <person name="Bonometti L."/>
            <person name="Westerberg I."/>
            <person name="Brannstrom I.O."/>
            <person name="Guillou S."/>
            <person name="Cros-Aarteil S."/>
            <person name="Calhoun S."/>
            <person name="Kuo A."/>
            <person name="Mondo S."/>
            <person name="Pangilinan J."/>
            <person name="Riley R."/>
            <person name="Labutti K."/>
            <person name="Andreopoulos B."/>
            <person name="Lipzen A."/>
            <person name="Chen C."/>
            <person name="Yanf M."/>
            <person name="Daum C."/>
            <person name="Ng V."/>
            <person name="Clum A."/>
            <person name="Steindorff A."/>
            <person name="Ohm R."/>
            <person name="Martin F."/>
            <person name="Silar P."/>
            <person name="Natvig D."/>
            <person name="Lalanne C."/>
            <person name="Gautier V."/>
            <person name="Ament-Velasquez S.L."/>
            <person name="Kruys A."/>
            <person name="Hutchinson M.I."/>
            <person name="Powell A.J."/>
            <person name="Barry K."/>
            <person name="Miller A.N."/>
            <person name="Grigoriev I.V."/>
            <person name="Debuchy R."/>
            <person name="Gladieux P."/>
            <person name="Thoren M.H."/>
            <person name="Johannesson H."/>
        </authorList>
    </citation>
    <scope>NUCLEOTIDE SEQUENCE</scope>
    <source>
        <strain evidence="2">CBS 118394</strain>
    </source>
</reference>
<sequence length="375" mass="42850">MYSLRYQLEQARREPAETRGILRDAAAGCASNGGKKVRFEGEAEGAEPIDVTKEAGEVDTTPAADEAVAGRVRSGGSAEATMSKAERELRQRVKEREVFWSGHIVEAHITMTTQMLKCRLAKEAREKEAREKQAQPDSVAPEPVAATTAVETSSVAEEEQVNDDVARDGILAKSTILFKNKFDNSSTFLLAALFLFLLSLVTLLTCLRLIYESIRVRVVKKWRARDTKYWDEWFYESCELWGIRSLVLFGLLAVALPVMVFWVFHLAMQGVKMWNERNVVPVVDIYPDPDHVYDPRYDHDRYLAIFNKRDQDADLSYNSIQSQHSYQSDTTNSWWNTPDSSHSSSSQTHQDDTSCQEHCIWREELEMSRRRAKFH</sequence>
<dbReference type="AlphaFoldDB" id="A0AAE0I5N9"/>
<keyword evidence="3" id="KW-1185">Reference proteome</keyword>
<evidence type="ECO:0000313" key="2">
    <source>
        <dbReference type="EMBL" id="KAK3318779.1"/>
    </source>
</evidence>
<dbReference type="EMBL" id="JAUEDM010000004">
    <property type="protein sequence ID" value="KAK3318779.1"/>
    <property type="molecule type" value="Genomic_DNA"/>
</dbReference>
<evidence type="ECO:0008006" key="4">
    <source>
        <dbReference type="Google" id="ProtNLM"/>
    </source>
</evidence>
<comment type="caution">
    <text evidence="2">The sequence shown here is derived from an EMBL/GenBank/DDBJ whole genome shotgun (WGS) entry which is preliminary data.</text>
</comment>
<organism evidence="2 3">
    <name type="scientific">Apodospora peruviana</name>
    <dbReference type="NCBI Taxonomy" id="516989"/>
    <lineage>
        <taxon>Eukaryota</taxon>
        <taxon>Fungi</taxon>
        <taxon>Dikarya</taxon>
        <taxon>Ascomycota</taxon>
        <taxon>Pezizomycotina</taxon>
        <taxon>Sordariomycetes</taxon>
        <taxon>Sordariomycetidae</taxon>
        <taxon>Sordariales</taxon>
        <taxon>Lasiosphaeriaceae</taxon>
        <taxon>Apodospora</taxon>
    </lineage>
</organism>
<evidence type="ECO:0000256" key="1">
    <source>
        <dbReference type="SAM" id="Phobius"/>
    </source>
</evidence>
<keyword evidence="1" id="KW-0472">Membrane</keyword>
<protein>
    <recommendedName>
        <fullName evidence="4">Transmembrane protein</fullName>
    </recommendedName>
</protein>
<dbReference type="Proteomes" id="UP001283341">
    <property type="component" value="Unassembled WGS sequence"/>
</dbReference>
<keyword evidence="1" id="KW-0812">Transmembrane</keyword>
<accession>A0AAE0I5N9</accession>
<evidence type="ECO:0000313" key="3">
    <source>
        <dbReference type="Proteomes" id="UP001283341"/>
    </source>
</evidence>
<gene>
    <name evidence="2" type="ORF">B0H66DRAFT_533291</name>
</gene>
<proteinExistence type="predicted"/>
<feature type="transmembrane region" description="Helical" evidence="1">
    <location>
        <begin position="188"/>
        <end position="211"/>
    </location>
</feature>
<reference evidence="2" key="1">
    <citation type="journal article" date="2023" name="Mol. Phylogenet. Evol.">
        <title>Genome-scale phylogeny and comparative genomics of the fungal order Sordariales.</title>
        <authorList>
            <person name="Hensen N."/>
            <person name="Bonometti L."/>
            <person name="Westerberg I."/>
            <person name="Brannstrom I.O."/>
            <person name="Guillou S."/>
            <person name="Cros-Aarteil S."/>
            <person name="Calhoun S."/>
            <person name="Haridas S."/>
            <person name="Kuo A."/>
            <person name="Mondo S."/>
            <person name="Pangilinan J."/>
            <person name="Riley R."/>
            <person name="LaButti K."/>
            <person name="Andreopoulos B."/>
            <person name="Lipzen A."/>
            <person name="Chen C."/>
            <person name="Yan M."/>
            <person name="Daum C."/>
            <person name="Ng V."/>
            <person name="Clum A."/>
            <person name="Steindorff A."/>
            <person name="Ohm R.A."/>
            <person name="Martin F."/>
            <person name="Silar P."/>
            <person name="Natvig D.O."/>
            <person name="Lalanne C."/>
            <person name="Gautier V."/>
            <person name="Ament-Velasquez S.L."/>
            <person name="Kruys A."/>
            <person name="Hutchinson M.I."/>
            <person name="Powell A.J."/>
            <person name="Barry K."/>
            <person name="Miller A.N."/>
            <person name="Grigoriev I.V."/>
            <person name="Debuchy R."/>
            <person name="Gladieux P."/>
            <person name="Hiltunen Thoren M."/>
            <person name="Johannesson H."/>
        </authorList>
    </citation>
    <scope>NUCLEOTIDE SEQUENCE</scope>
    <source>
        <strain evidence="2">CBS 118394</strain>
    </source>
</reference>
<keyword evidence="1" id="KW-1133">Transmembrane helix</keyword>
<name>A0AAE0I5N9_9PEZI</name>